<feature type="domain" description="Response regulatory" evidence="8">
    <location>
        <begin position="5"/>
        <end position="119"/>
    </location>
</feature>
<dbReference type="Gene3D" id="1.10.10.10">
    <property type="entry name" value="Winged helix-like DNA-binding domain superfamily/Winged helix DNA-binding domain"/>
    <property type="match status" value="1"/>
</dbReference>
<sequence>MSQKRILVAEDDPHIRTGLVDTLESEGYKVTSAHDGKQASSLLSQETFDLALLDIMMPGKDGYALCQEVRAKSPQTAIVLLTAKSQEIDKVLGLKLGADDYITKPFGVQELLARLEAIFRRLAARIPADDKTSLPTQLTIGQAAANRSTYKLEYEGREAPLTERELKLLEQFYLHPGEVLNRNTLLDRVWGIEYYGTTRTLDQHIAQLRKKFAKLGADDPIETVHGVGYRSKR</sequence>
<reference evidence="10" key="1">
    <citation type="submission" date="2020-09" db="EMBL/GenBank/DDBJ databases">
        <title>Pelagicoccus enzymogenes sp. nov. with an EPS production, isolated from marine sediment.</title>
        <authorList>
            <person name="Feng X."/>
        </authorList>
    </citation>
    <scope>NUCLEOTIDE SEQUENCE</scope>
    <source>
        <strain evidence="10">NFK12</strain>
    </source>
</reference>
<evidence type="ECO:0000256" key="5">
    <source>
        <dbReference type="ARBA" id="ARBA00023163"/>
    </source>
</evidence>
<evidence type="ECO:0000259" key="9">
    <source>
        <dbReference type="PROSITE" id="PS51755"/>
    </source>
</evidence>
<feature type="modified residue" description="4-aspartylphosphate" evidence="6">
    <location>
        <position position="54"/>
    </location>
</feature>
<dbReference type="Gene3D" id="6.10.250.690">
    <property type="match status" value="1"/>
</dbReference>
<dbReference type="Pfam" id="PF00486">
    <property type="entry name" value="Trans_reg_C"/>
    <property type="match status" value="1"/>
</dbReference>
<dbReference type="GO" id="GO:0000976">
    <property type="term" value="F:transcription cis-regulatory region binding"/>
    <property type="evidence" value="ECO:0007669"/>
    <property type="project" value="TreeGrafter"/>
</dbReference>
<dbReference type="InterPro" id="IPR011006">
    <property type="entry name" value="CheY-like_superfamily"/>
</dbReference>
<feature type="domain" description="OmpR/PhoB-type" evidence="9">
    <location>
        <begin position="135"/>
        <end position="233"/>
    </location>
</feature>
<dbReference type="GO" id="GO:0005829">
    <property type="term" value="C:cytosol"/>
    <property type="evidence" value="ECO:0007669"/>
    <property type="project" value="TreeGrafter"/>
</dbReference>
<dbReference type="EMBL" id="JACYFG010000006">
    <property type="protein sequence ID" value="MBD5778624.1"/>
    <property type="molecule type" value="Genomic_DNA"/>
</dbReference>
<dbReference type="CDD" id="cd00383">
    <property type="entry name" value="trans_reg_C"/>
    <property type="match status" value="1"/>
</dbReference>
<dbReference type="PANTHER" id="PTHR48111:SF11">
    <property type="entry name" value="TWO-COMPONENT RESPONSE REGULATOR"/>
    <property type="match status" value="1"/>
</dbReference>
<dbReference type="SMART" id="SM00448">
    <property type="entry name" value="REC"/>
    <property type="match status" value="1"/>
</dbReference>
<evidence type="ECO:0000313" key="11">
    <source>
        <dbReference type="Proteomes" id="UP000622317"/>
    </source>
</evidence>
<dbReference type="PROSITE" id="PS50110">
    <property type="entry name" value="RESPONSE_REGULATORY"/>
    <property type="match status" value="1"/>
</dbReference>
<dbReference type="PANTHER" id="PTHR48111">
    <property type="entry name" value="REGULATOR OF RPOS"/>
    <property type="match status" value="1"/>
</dbReference>
<dbReference type="SUPFAM" id="SSF52172">
    <property type="entry name" value="CheY-like"/>
    <property type="match status" value="1"/>
</dbReference>
<evidence type="ECO:0000313" key="10">
    <source>
        <dbReference type="EMBL" id="MBD5778624.1"/>
    </source>
</evidence>
<dbReference type="GO" id="GO:0000156">
    <property type="term" value="F:phosphorelay response regulator activity"/>
    <property type="evidence" value="ECO:0007669"/>
    <property type="project" value="TreeGrafter"/>
</dbReference>
<dbReference type="InterPro" id="IPR036388">
    <property type="entry name" value="WH-like_DNA-bd_sf"/>
</dbReference>
<evidence type="ECO:0000256" key="1">
    <source>
        <dbReference type="ARBA" id="ARBA00022553"/>
    </source>
</evidence>
<dbReference type="InterPro" id="IPR039420">
    <property type="entry name" value="WalR-like"/>
</dbReference>
<keyword evidence="4 7" id="KW-0238">DNA-binding</keyword>
<keyword evidence="1 6" id="KW-0597">Phosphoprotein</keyword>
<comment type="caution">
    <text evidence="10">The sequence shown here is derived from an EMBL/GenBank/DDBJ whole genome shotgun (WGS) entry which is preliminary data.</text>
</comment>
<keyword evidence="2" id="KW-0902">Two-component regulatory system</keyword>
<keyword evidence="3" id="KW-0805">Transcription regulation</keyword>
<protein>
    <submittedName>
        <fullName evidence="10">Response regulator transcription factor</fullName>
    </submittedName>
</protein>
<gene>
    <name evidence="10" type="ORF">IEN85_03920</name>
</gene>
<feature type="DNA-binding region" description="OmpR/PhoB-type" evidence="7">
    <location>
        <begin position="135"/>
        <end position="233"/>
    </location>
</feature>
<dbReference type="AlphaFoldDB" id="A0A927F689"/>
<evidence type="ECO:0000256" key="6">
    <source>
        <dbReference type="PROSITE-ProRule" id="PRU00169"/>
    </source>
</evidence>
<dbReference type="CDD" id="cd17574">
    <property type="entry name" value="REC_OmpR"/>
    <property type="match status" value="1"/>
</dbReference>
<dbReference type="Proteomes" id="UP000622317">
    <property type="component" value="Unassembled WGS sequence"/>
</dbReference>
<dbReference type="GO" id="GO:0006355">
    <property type="term" value="P:regulation of DNA-templated transcription"/>
    <property type="evidence" value="ECO:0007669"/>
    <property type="project" value="InterPro"/>
</dbReference>
<dbReference type="FunFam" id="3.40.50.2300:FF:000001">
    <property type="entry name" value="DNA-binding response regulator PhoB"/>
    <property type="match status" value="1"/>
</dbReference>
<dbReference type="SMART" id="SM00862">
    <property type="entry name" value="Trans_reg_C"/>
    <property type="match status" value="1"/>
</dbReference>
<proteinExistence type="predicted"/>
<evidence type="ECO:0000256" key="7">
    <source>
        <dbReference type="PROSITE-ProRule" id="PRU01091"/>
    </source>
</evidence>
<organism evidence="10 11">
    <name type="scientific">Pelagicoccus enzymogenes</name>
    <dbReference type="NCBI Taxonomy" id="2773457"/>
    <lineage>
        <taxon>Bacteria</taxon>
        <taxon>Pseudomonadati</taxon>
        <taxon>Verrucomicrobiota</taxon>
        <taxon>Opitutia</taxon>
        <taxon>Puniceicoccales</taxon>
        <taxon>Pelagicoccaceae</taxon>
        <taxon>Pelagicoccus</taxon>
    </lineage>
</organism>
<name>A0A927F689_9BACT</name>
<accession>A0A927F689</accession>
<keyword evidence="11" id="KW-1185">Reference proteome</keyword>
<dbReference type="Pfam" id="PF00072">
    <property type="entry name" value="Response_reg"/>
    <property type="match status" value="1"/>
</dbReference>
<evidence type="ECO:0000256" key="2">
    <source>
        <dbReference type="ARBA" id="ARBA00023012"/>
    </source>
</evidence>
<dbReference type="InterPro" id="IPR001789">
    <property type="entry name" value="Sig_transdc_resp-reg_receiver"/>
</dbReference>
<dbReference type="PROSITE" id="PS51755">
    <property type="entry name" value="OMPR_PHOB"/>
    <property type="match status" value="1"/>
</dbReference>
<dbReference type="GO" id="GO:0032993">
    <property type="term" value="C:protein-DNA complex"/>
    <property type="evidence" value="ECO:0007669"/>
    <property type="project" value="TreeGrafter"/>
</dbReference>
<dbReference type="InterPro" id="IPR001867">
    <property type="entry name" value="OmpR/PhoB-type_DNA-bd"/>
</dbReference>
<dbReference type="Gene3D" id="3.40.50.2300">
    <property type="match status" value="1"/>
</dbReference>
<keyword evidence="5" id="KW-0804">Transcription</keyword>
<evidence type="ECO:0000256" key="4">
    <source>
        <dbReference type="ARBA" id="ARBA00023125"/>
    </source>
</evidence>
<evidence type="ECO:0000256" key="3">
    <source>
        <dbReference type="ARBA" id="ARBA00023015"/>
    </source>
</evidence>
<dbReference type="RefSeq" id="WP_191615757.1">
    <property type="nucleotide sequence ID" value="NZ_JACYFG010000006.1"/>
</dbReference>
<evidence type="ECO:0000259" key="8">
    <source>
        <dbReference type="PROSITE" id="PS50110"/>
    </source>
</evidence>